<dbReference type="SMART" id="SM00980">
    <property type="entry name" value="THAP"/>
    <property type="match status" value="1"/>
</dbReference>
<dbReference type="GeneID" id="107071538"/>
<protein>
    <submittedName>
        <fullName evidence="9">Uncharacterized protein LOC107071538</fullName>
    </submittedName>
</protein>
<dbReference type="Gene3D" id="6.20.210.20">
    <property type="entry name" value="THAP domain"/>
    <property type="match status" value="1"/>
</dbReference>
<dbReference type="Pfam" id="PF05485">
    <property type="entry name" value="THAP"/>
    <property type="match status" value="1"/>
</dbReference>
<evidence type="ECO:0000256" key="2">
    <source>
        <dbReference type="ARBA" id="ARBA00022771"/>
    </source>
</evidence>
<evidence type="ECO:0000313" key="9">
    <source>
        <dbReference type="RefSeq" id="XP_015186097.1"/>
    </source>
</evidence>
<accession>A0ABM1J0W0</accession>
<evidence type="ECO:0000313" key="8">
    <source>
        <dbReference type="Proteomes" id="UP000694924"/>
    </source>
</evidence>
<dbReference type="Proteomes" id="UP000694924">
    <property type="component" value="Unplaced"/>
</dbReference>
<evidence type="ECO:0000256" key="1">
    <source>
        <dbReference type="ARBA" id="ARBA00022723"/>
    </source>
</evidence>
<dbReference type="PANTHER" id="PTHR46600">
    <property type="entry name" value="THAP DOMAIN-CONTAINING"/>
    <property type="match status" value="1"/>
</dbReference>
<evidence type="ECO:0000256" key="3">
    <source>
        <dbReference type="ARBA" id="ARBA00022833"/>
    </source>
</evidence>
<keyword evidence="2 5" id="KW-0863">Zinc-finger</keyword>
<dbReference type="InterPro" id="IPR006612">
    <property type="entry name" value="THAP_Znf"/>
</dbReference>
<dbReference type="RefSeq" id="XP_015186097.1">
    <property type="nucleotide sequence ID" value="XM_015330611.1"/>
</dbReference>
<dbReference type="PANTHER" id="PTHR46600:SF11">
    <property type="entry name" value="THAP DOMAIN-CONTAINING PROTEIN 10"/>
    <property type="match status" value="1"/>
</dbReference>
<proteinExistence type="predicted"/>
<dbReference type="InterPro" id="IPR026516">
    <property type="entry name" value="THAP1/10"/>
</dbReference>
<keyword evidence="1" id="KW-0479">Metal-binding</keyword>
<gene>
    <name evidence="9" type="primary">LOC107071538</name>
</gene>
<dbReference type="InterPro" id="IPR038441">
    <property type="entry name" value="THAP_Znf_sf"/>
</dbReference>
<evidence type="ECO:0000259" key="7">
    <source>
        <dbReference type="PROSITE" id="PS50950"/>
    </source>
</evidence>
<evidence type="ECO:0000256" key="5">
    <source>
        <dbReference type="PROSITE-ProRule" id="PRU00309"/>
    </source>
</evidence>
<keyword evidence="3" id="KW-0862">Zinc</keyword>
<keyword evidence="4 5" id="KW-0238">DNA-binding</keyword>
<dbReference type="PROSITE" id="PS50950">
    <property type="entry name" value="ZF_THAP"/>
    <property type="match status" value="1"/>
</dbReference>
<feature type="region of interest" description="Disordered" evidence="6">
    <location>
        <begin position="141"/>
        <end position="170"/>
    </location>
</feature>
<organism evidence="8 9">
    <name type="scientific">Polistes dominula</name>
    <name type="common">European paper wasp</name>
    <name type="synonym">Vespa dominula</name>
    <dbReference type="NCBI Taxonomy" id="743375"/>
    <lineage>
        <taxon>Eukaryota</taxon>
        <taxon>Metazoa</taxon>
        <taxon>Ecdysozoa</taxon>
        <taxon>Arthropoda</taxon>
        <taxon>Hexapoda</taxon>
        <taxon>Insecta</taxon>
        <taxon>Pterygota</taxon>
        <taxon>Neoptera</taxon>
        <taxon>Endopterygota</taxon>
        <taxon>Hymenoptera</taxon>
        <taxon>Apocrita</taxon>
        <taxon>Aculeata</taxon>
        <taxon>Vespoidea</taxon>
        <taxon>Vespidae</taxon>
        <taxon>Polistinae</taxon>
        <taxon>Polistini</taxon>
        <taxon>Polistes</taxon>
    </lineage>
</organism>
<feature type="domain" description="THAP-type" evidence="7">
    <location>
        <begin position="1"/>
        <end position="90"/>
    </location>
</feature>
<evidence type="ECO:0000256" key="6">
    <source>
        <dbReference type="SAM" id="MobiDB-lite"/>
    </source>
</evidence>
<dbReference type="SUPFAM" id="SSF57716">
    <property type="entry name" value="Glucocorticoid receptor-like (DNA-binding domain)"/>
    <property type="match status" value="1"/>
</dbReference>
<name>A0ABM1J0W0_POLDO</name>
<evidence type="ECO:0000256" key="4">
    <source>
        <dbReference type="ARBA" id="ARBA00023125"/>
    </source>
</evidence>
<dbReference type="SMART" id="SM00692">
    <property type="entry name" value="DM3"/>
    <property type="match status" value="1"/>
</dbReference>
<feature type="compositionally biased region" description="Basic and acidic residues" evidence="6">
    <location>
        <begin position="158"/>
        <end position="170"/>
    </location>
</feature>
<keyword evidence="8" id="KW-1185">Reference proteome</keyword>
<feature type="compositionally biased region" description="Polar residues" evidence="6">
    <location>
        <begin position="144"/>
        <end position="153"/>
    </location>
</feature>
<reference evidence="9" key="1">
    <citation type="submission" date="2025-08" db="UniProtKB">
        <authorList>
            <consortium name="RefSeq"/>
        </authorList>
    </citation>
    <scope>IDENTIFICATION</scope>
    <source>
        <tissue evidence="9">Whole body</tissue>
    </source>
</reference>
<sequence>MTRKCAICKESNYKNTRSFFSAPKNPELRRKWQEAIDIDDYSVNDFFYVCSKHFRKRDIITHWVSGSPPHVISIKYKKCRLRPGAVPTRNIHPQLKDNKVNNIQNHLYEFLQFKPDSFLTSDKEDIVNTINECTEFKNHKHENVVNQSKQMEQSSEDESNKNTSVDDYKTQLRLSSNRNNKHRKTMLRDYNNLELQNTDNDMRKMKHKENINYDQLSQVKLDRSVNNSSYVSHCSEEDETSAERWDNSKVNTKNSIFPKCLDNTLNNRIVCIKEQSLNIVNKYDDSMYDNKGKKEFLFEDILEMCFEITLPRGWSCNVASKGHATTIVYLNMAMTKDGIPFLVKQVFVKTDMMLRCSVFNKEIDPIMYNLIKENKDNKVQCLLDIEELINKFHLRIICEGITDNFQEMNSLKLAYKDGIQWRHVLCPLILNNDSKRCSKCFMLSHMIKYKLRKSVYC</sequence>